<dbReference type="SUPFAM" id="SSF47576">
    <property type="entry name" value="Calponin-homology domain, CH-domain"/>
    <property type="match status" value="1"/>
</dbReference>
<dbReference type="PROSITE" id="PS50096">
    <property type="entry name" value="IQ"/>
    <property type="match status" value="2"/>
</dbReference>
<dbReference type="GO" id="GO:0005096">
    <property type="term" value="F:GTPase activator activity"/>
    <property type="evidence" value="ECO:0007669"/>
    <property type="project" value="TreeGrafter"/>
</dbReference>
<dbReference type="Proteomes" id="UP000494256">
    <property type="component" value="Unassembled WGS sequence"/>
</dbReference>
<dbReference type="SMART" id="SM00015">
    <property type="entry name" value="IQ"/>
    <property type="match status" value="3"/>
</dbReference>
<name>A0A8S1A1M2_ARCPL</name>
<keyword evidence="1" id="KW-0597">Phosphoprotein</keyword>
<reference evidence="6 7" key="1">
    <citation type="submission" date="2020-04" db="EMBL/GenBank/DDBJ databases">
        <authorList>
            <person name="Wallbank WR R."/>
            <person name="Pardo Diaz C."/>
            <person name="Kozak K."/>
            <person name="Martin S."/>
            <person name="Jiggins C."/>
            <person name="Moest M."/>
            <person name="Warren A I."/>
            <person name="Byers J.R.P. K."/>
            <person name="Montejo-Kovacevich G."/>
            <person name="Yen C E."/>
        </authorList>
    </citation>
    <scope>NUCLEOTIDE SEQUENCE [LARGE SCALE GENOMIC DNA]</scope>
</reference>
<dbReference type="Gene3D" id="3.60.21.10">
    <property type="match status" value="1"/>
</dbReference>
<dbReference type="InterPro" id="IPR004843">
    <property type="entry name" value="Calcineurin-like_PHP"/>
</dbReference>
<dbReference type="InterPro" id="IPR001715">
    <property type="entry name" value="CH_dom"/>
</dbReference>
<dbReference type="Gene3D" id="1.10.418.10">
    <property type="entry name" value="Calponin-like domain"/>
    <property type="match status" value="1"/>
</dbReference>
<dbReference type="Gene3D" id="1.20.5.190">
    <property type="match status" value="1"/>
</dbReference>
<evidence type="ECO:0000256" key="2">
    <source>
        <dbReference type="ARBA" id="ARBA00022737"/>
    </source>
</evidence>
<dbReference type="SUPFAM" id="SSF56300">
    <property type="entry name" value="Metallo-dependent phosphatases"/>
    <property type="match status" value="1"/>
</dbReference>
<evidence type="ECO:0000256" key="3">
    <source>
        <dbReference type="ARBA" id="ARBA00022860"/>
    </source>
</evidence>
<dbReference type="InterPro" id="IPR027417">
    <property type="entry name" value="P-loop_NTPase"/>
</dbReference>
<dbReference type="PANTHER" id="PTHR14149:SF14">
    <property type="entry name" value="CALPONIN-HOMOLOGY (CH) DOMAIN-CONTAINING PROTEIN"/>
    <property type="match status" value="1"/>
</dbReference>
<dbReference type="PROSITE" id="PS50021">
    <property type="entry name" value="CH"/>
    <property type="match status" value="1"/>
</dbReference>
<dbReference type="Pfam" id="PF00616">
    <property type="entry name" value="RasGAP"/>
    <property type="match status" value="1"/>
</dbReference>
<proteinExistence type="predicted"/>
<dbReference type="GO" id="GO:1903479">
    <property type="term" value="P:mitotic actomyosin contractile ring assembly actin filament organization"/>
    <property type="evidence" value="ECO:0007669"/>
    <property type="project" value="TreeGrafter"/>
</dbReference>
<evidence type="ECO:0000313" key="6">
    <source>
        <dbReference type="EMBL" id="CAB3240734.1"/>
    </source>
</evidence>
<protein>
    <recommendedName>
        <fullName evidence="8">Ras GTPase-activating-like protein IQGAP1</fullName>
    </recommendedName>
</protein>
<keyword evidence="2" id="KW-0677">Repeat</keyword>
<dbReference type="InterPro" id="IPR029052">
    <property type="entry name" value="Metallo-depent_PP-like"/>
</dbReference>
<dbReference type="SUPFAM" id="SSF48350">
    <property type="entry name" value="GTPase activation domain, GAP"/>
    <property type="match status" value="1"/>
</dbReference>
<dbReference type="Pfam" id="PF00307">
    <property type="entry name" value="CH"/>
    <property type="match status" value="1"/>
</dbReference>
<accession>A0A8S1A1M2</accession>
<dbReference type="PANTHER" id="PTHR14149">
    <property type="entry name" value="RAS GTPASE-ACTIVATING PROTEIN WITH IQ MOTIF"/>
    <property type="match status" value="1"/>
</dbReference>
<dbReference type="SMART" id="SM00323">
    <property type="entry name" value="RasGAP"/>
    <property type="match status" value="1"/>
</dbReference>
<feature type="domain" description="Calponin-homology (CH)" evidence="5">
    <location>
        <begin position="40"/>
        <end position="155"/>
    </location>
</feature>
<evidence type="ECO:0000259" key="5">
    <source>
        <dbReference type="PROSITE" id="PS50021"/>
    </source>
</evidence>
<dbReference type="GO" id="GO:0005938">
    <property type="term" value="C:cell cortex"/>
    <property type="evidence" value="ECO:0007669"/>
    <property type="project" value="TreeGrafter"/>
</dbReference>
<dbReference type="GO" id="GO:0005516">
    <property type="term" value="F:calmodulin binding"/>
    <property type="evidence" value="ECO:0007669"/>
    <property type="project" value="UniProtKB-KW"/>
</dbReference>
<dbReference type="Pfam" id="PF03836">
    <property type="entry name" value="RasGAP_C"/>
    <property type="match status" value="1"/>
</dbReference>
<sequence length="2074" mass="239317">MGKDSEEVHIGKIDDCDSDIRKTGLEMDIIRQRTIAYEYLCRLEEAKTWLEACLKEKLPAATEFEESLRNGVYLAKLGNFISPELLPINKIYDIDQKRYKIMGLQFKHTDNINKFLQVLKKTELPVTFQPETTDIYDNKNMPRVIYCIHALSSHLFKLGKAPLIHDVFGKVIFTDEELDSVSKDLQKCIHPLPMFQKIGGILSKSNSDDGSSLHTAIVELNRLLDKDKSITSAILNPQLHLKHVQNRLIEQYKKVLKAAKFEKIQAAHNHSLNDSYVPDEYDELLTLVEIQGHITSVNYKYLWKSLCSSSQSGDINTIHKIFNEDWVKISNYNSENVDFYCDVVKEINECNKDIDVESVTNWHKIFQNIINEGNRKSSDHMVHKMAINDVNKALDEGTPEDLYDALNNPHLELNFKVQRYAIPLLYEEMKLEKYELEKSLNESEIAASVSYLLAIATVSEAVDRGDDLAVWNTLNSNQIHLEGLRPHCRRRYLAALGTALEVKIREQCACPLLTLDDIRDSIDMVNMKDDDNEELVSVIEHINKAVIEEDEDTLMILLKHACLKLPTQLQKEESHLCLRMLKKVLIRKESQNLWFDDIIQTINEVCLESQNVKDLTESLVQLNLAVLKNNLQEFWNALSHPVLTTAKVIESSCKEVYFQMFSKALKKRGHNICPWIVCHTNAGNTVYIDVESYAYNWTTPKDFVPYARYLTRRDVKALIEKTNKYHVNKYMQSVLENTFTKLQAYCRGYLVRKTINDRLKFYEDNELYIIKIQAWWRKTVIEKKYATLIKMKAIEARLKRERIENPMAWYKIQECKIIKIQALWRGRRARQAFTALFYSSNPPLKVVKKFVPMLDFSTEDYDREIELQSLKSEVVQSIRKNQELSKQLDDMDLKIGLLVQNRIALQEVAAHGLKLNNLVKHNSMTKLVLEKHSDGKGSLITVSTAVKGLKSLTKECKRLLDGYQHLFYELQTNPTYLSKLLFCIPQNKTNVFLQNVIFSLYNYGAYARDEYLLLKLFRFTLEEEISCKVVKPSDIIASTPLVLKMAVSLSRQLSGLNSLQTIIGPLVNKMLKDKELNIETGPVEIYKAWRNETEMKSGKISNLPYTVSQEEALTYSEVKTRLEKALKQLKTVVNMFLDEIINSTELLPFCITYMARVLHRALTSKFPHTPEKDILKVIGNLVYYQFLNAAIVAPDAFHIISLPNGTALTTDQRKNLASVAKILHFSAAKKGFGEESSHLRCLNPFIVECHEKMKDLFRRCCRGPTLEEYFAVDEYTEATLIHHPHIYITVQEIVDTHALLIEYQDIIAADPRDRLNELLDDLGDVPTVGQLASRDIDTIGNTTEENARLEVCLALMNKFQAPSDDLTDLNKLFIKTKELCVSVIPFLNGEHLLEALCIGTTKAQQDQYNERIQKRIYSGQARQDEVMTLREHITKLRKNLQMLEDEGYVTREDGYQALVTSIALDLCNKGKYRQAQRRALATLTRTKQSLIEKTKYYEEKCKSYDQYIKSCLANLHTGKKSVHACLRRSGKDIQKLKSKLTVKYSGSKLLERGVLLEIDGLSPSQFKNVQFEITPTDHNGVFTIKGKFMGVEMETIEVDIQDLLQKQYEGCAVMDMFGKAKINVNLLIFLLNTFYCEYLIYYIVAAQCSWPSIENAESTHTPLKAFILSDTHLLGPRKGHWLDKWRREWQMHQAYMAILTIHKPDVVFVLGDLFDEGEWSNSRQFKFYVDRFHELFPIPEDSDTVMHVVAGNHDIGFHKFIRRDNVKRFVKMLNSSIVELISLKENHFVLLNSMAMEGDRCNMCVQARNDINKIAEILTCAENPMICDKSTRKINYSRPILMQVRNKVYFSFKCIRRDNVKRFVKMLNSSIVELISLKDNHFVLLNSMAMEGDRCNMCVQARNDINKIAEILTCAENPMICDKSTRKINYSRPILMQHFPLYRLSDAVCSGHDAPPFPERDKLFRPKWESLSLEATNFLANKIKPRAVFGGHTHHGCLLHHTYTDPELFEFYEYSVPSFSWRNRHNPKYMLVSITPKNYSVSKCSLPQETTIAICAVLMLFVVILQTKGRWHSI</sequence>
<evidence type="ECO:0000256" key="1">
    <source>
        <dbReference type="ARBA" id="ARBA00022553"/>
    </source>
</evidence>
<dbReference type="InterPro" id="IPR036872">
    <property type="entry name" value="CH_dom_sf"/>
</dbReference>
<dbReference type="Pfam" id="PF00149">
    <property type="entry name" value="Metallophos"/>
    <property type="match status" value="1"/>
</dbReference>
<dbReference type="GO" id="GO:0051015">
    <property type="term" value="F:actin filament binding"/>
    <property type="evidence" value="ECO:0007669"/>
    <property type="project" value="TreeGrafter"/>
</dbReference>
<dbReference type="GO" id="GO:0016787">
    <property type="term" value="F:hydrolase activity"/>
    <property type="evidence" value="ECO:0007669"/>
    <property type="project" value="InterPro"/>
</dbReference>
<evidence type="ECO:0000259" key="4">
    <source>
        <dbReference type="PROSITE" id="PS50018"/>
    </source>
</evidence>
<comment type="caution">
    <text evidence="6">The sequence shown here is derived from an EMBL/GenBank/DDBJ whole genome shotgun (WGS) entry which is preliminary data.</text>
</comment>
<feature type="domain" description="Ras-GAP" evidence="4">
    <location>
        <begin position="1008"/>
        <end position="1228"/>
    </location>
</feature>
<gene>
    <name evidence="6" type="ORF">APLA_LOCUS9211</name>
</gene>
<dbReference type="Gene3D" id="1.10.506.10">
    <property type="entry name" value="GTPase Activation - p120gap, domain 1"/>
    <property type="match status" value="1"/>
</dbReference>
<keyword evidence="3" id="KW-0112">Calmodulin-binding</keyword>
<dbReference type="InterPro" id="IPR008936">
    <property type="entry name" value="Rho_GTPase_activation_prot"/>
</dbReference>
<dbReference type="InterPro" id="IPR000593">
    <property type="entry name" value="RasGAP_C"/>
</dbReference>
<dbReference type="PROSITE" id="PS50018">
    <property type="entry name" value="RAS_GTPASE_ACTIV_2"/>
    <property type="match status" value="1"/>
</dbReference>
<dbReference type="SUPFAM" id="SSF143885">
    <property type="entry name" value="RGC domain-like"/>
    <property type="match status" value="1"/>
</dbReference>
<dbReference type="InterPro" id="IPR000048">
    <property type="entry name" value="IQ_motif_EF-hand-BS"/>
</dbReference>
<evidence type="ECO:0008006" key="8">
    <source>
        <dbReference type="Google" id="ProtNLM"/>
    </source>
</evidence>
<dbReference type="InterPro" id="IPR001936">
    <property type="entry name" value="RasGAP_dom"/>
</dbReference>
<dbReference type="SUPFAM" id="SSF52540">
    <property type="entry name" value="P-loop containing nucleoside triphosphate hydrolases"/>
    <property type="match status" value="1"/>
</dbReference>
<dbReference type="FunFam" id="1.10.418.10:FF:000013">
    <property type="entry name" value="IQ motif containing GTPase activating protein 1"/>
    <property type="match status" value="1"/>
</dbReference>
<organism evidence="6 7">
    <name type="scientific">Arctia plantaginis</name>
    <name type="common">Wood tiger moth</name>
    <name type="synonym">Phalaena plantaginis</name>
    <dbReference type="NCBI Taxonomy" id="874455"/>
    <lineage>
        <taxon>Eukaryota</taxon>
        <taxon>Metazoa</taxon>
        <taxon>Ecdysozoa</taxon>
        <taxon>Arthropoda</taxon>
        <taxon>Hexapoda</taxon>
        <taxon>Insecta</taxon>
        <taxon>Pterygota</taxon>
        <taxon>Neoptera</taxon>
        <taxon>Endopterygota</taxon>
        <taxon>Lepidoptera</taxon>
        <taxon>Glossata</taxon>
        <taxon>Ditrysia</taxon>
        <taxon>Noctuoidea</taxon>
        <taxon>Erebidae</taxon>
        <taxon>Arctiinae</taxon>
        <taxon>Arctia</taxon>
    </lineage>
</organism>
<dbReference type="SMART" id="SM00033">
    <property type="entry name" value="CH"/>
    <property type="match status" value="1"/>
</dbReference>
<dbReference type="EMBL" id="CADEBD010000309">
    <property type="protein sequence ID" value="CAB3240734.1"/>
    <property type="molecule type" value="Genomic_DNA"/>
</dbReference>
<dbReference type="Pfam" id="PF00612">
    <property type="entry name" value="IQ"/>
    <property type="match status" value="2"/>
</dbReference>
<dbReference type="FunFam" id="1.10.506.10:FF:000004">
    <property type="entry name" value="IQ motif containing GTPase activating protein 1"/>
    <property type="match status" value="1"/>
</dbReference>
<evidence type="ECO:0000313" key="7">
    <source>
        <dbReference type="Proteomes" id="UP000494256"/>
    </source>
</evidence>